<comment type="caution">
    <text evidence="2">The sequence shown here is derived from an EMBL/GenBank/DDBJ whole genome shotgun (WGS) entry which is preliminary data.</text>
</comment>
<protein>
    <submittedName>
        <fullName evidence="2">Uncharacterized protein</fullName>
    </submittedName>
</protein>
<feature type="coiled-coil region" evidence="1">
    <location>
        <begin position="222"/>
        <end position="249"/>
    </location>
</feature>
<proteinExistence type="predicted"/>
<sequence length="349" mass="39238">MVSSRLPKRAVLLPRDSYRLVLSVFPGLKKSERLRAVEFRLPELYPGSMEDILWESRLLPGTSGAVLSVLVSRREIEEIRGAQPEAIVYVPLLHCIDRGYPRRGQSLELEYSGSLKDSLIRDTDDNYRLSSLPAETADSVYPEADRNSWKICSPLTAATRIQKSIKGYRGAFSVKQNTRMSLGIRALLTGVAILSGLGIYGERLLIDREAEFTVLSRLTRDENERIETAAALKAEIEALENRLQEAETAAHIDPWLFLNRLVPLMPRGTRIRNLTTRGDAFTLELSSDDSRESALGLGDALSRESGFTDIVFQEVRILQESPEGPYRSRYRLSGCFTPAGRFTTEREDE</sequence>
<reference evidence="2 3" key="1">
    <citation type="submission" date="2017-03" db="EMBL/GenBank/DDBJ databases">
        <title>Draft Genome sequence of Marispirochaeta sp. strain JC444.</title>
        <authorList>
            <person name="Shivani Y."/>
            <person name="Subhash Y."/>
            <person name="Sasikala C."/>
            <person name="Ramana C."/>
        </authorList>
    </citation>
    <scope>NUCLEOTIDE SEQUENCE [LARGE SCALE GENOMIC DNA]</scope>
    <source>
        <strain evidence="2 3">JC444</strain>
    </source>
</reference>
<dbReference type="EMBL" id="MWQY01000025">
    <property type="protein sequence ID" value="ORC31224.1"/>
    <property type="molecule type" value="Genomic_DNA"/>
</dbReference>
<dbReference type="RefSeq" id="WP_083052722.1">
    <property type="nucleotide sequence ID" value="NZ_MWQY01000025.1"/>
</dbReference>
<accession>A0A1Y1RUZ3</accession>
<organism evidence="2 3">
    <name type="scientific">Marispirochaeta aestuarii</name>
    <dbReference type="NCBI Taxonomy" id="1963862"/>
    <lineage>
        <taxon>Bacteria</taxon>
        <taxon>Pseudomonadati</taxon>
        <taxon>Spirochaetota</taxon>
        <taxon>Spirochaetia</taxon>
        <taxon>Spirochaetales</taxon>
        <taxon>Spirochaetaceae</taxon>
        <taxon>Marispirochaeta</taxon>
    </lineage>
</organism>
<gene>
    <name evidence="2" type="ORF">B4O97_17070</name>
</gene>
<evidence type="ECO:0000256" key="1">
    <source>
        <dbReference type="SAM" id="Coils"/>
    </source>
</evidence>
<dbReference type="AlphaFoldDB" id="A0A1Y1RUZ3"/>
<dbReference type="STRING" id="1963862.B4O97_17070"/>
<name>A0A1Y1RUZ3_9SPIO</name>
<evidence type="ECO:0000313" key="3">
    <source>
        <dbReference type="Proteomes" id="UP000192343"/>
    </source>
</evidence>
<dbReference type="Proteomes" id="UP000192343">
    <property type="component" value="Unassembled WGS sequence"/>
</dbReference>
<keyword evidence="1" id="KW-0175">Coiled coil</keyword>
<evidence type="ECO:0000313" key="2">
    <source>
        <dbReference type="EMBL" id="ORC31224.1"/>
    </source>
</evidence>
<keyword evidence="3" id="KW-1185">Reference proteome</keyword>